<name>A0ACA9NII1_9GLOM</name>
<comment type="caution">
    <text evidence="1">The sequence shown here is derived from an EMBL/GenBank/DDBJ whole genome shotgun (WGS) entry which is preliminary data.</text>
</comment>
<keyword evidence="2" id="KW-1185">Reference proteome</keyword>
<sequence length="128" mass="14735">MDNSSQSSQGFLPLDYSQDELQEDLINVEDMISSDDEKEHDNDPVFDLEQSLYEYALASAEFENNPWKEFSAEDIPILQEISNEETGDEYTEEIPVIKTKQTTPCAIIDNIMEKYDAVIENLLRDCEN</sequence>
<dbReference type="EMBL" id="CAJVPU010015792">
    <property type="protein sequence ID" value="CAG8648913.1"/>
    <property type="molecule type" value="Genomic_DNA"/>
</dbReference>
<evidence type="ECO:0000313" key="1">
    <source>
        <dbReference type="EMBL" id="CAG8648913.1"/>
    </source>
</evidence>
<accession>A0ACA9NII1</accession>
<dbReference type="Proteomes" id="UP000789702">
    <property type="component" value="Unassembled WGS sequence"/>
</dbReference>
<evidence type="ECO:0000313" key="2">
    <source>
        <dbReference type="Proteomes" id="UP000789702"/>
    </source>
</evidence>
<gene>
    <name evidence="1" type="ORF">DHETER_LOCUS9193</name>
</gene>
<organism evidence="1 2">
    <name type="scientific">Dentiscutata heterogama</name>
    <dbReference type="NCBI Taxonomy" id="1316150"/>
    <lineage>
        <taxon>Eukaryota</taxon>
        <taxon>Fungi</taxon>
        <taxon>Fungi incertae sedis</taxon>
        <taxon>Mucoromycota</taxon>
        <taxon>Glomeromycotina</taxon>
        <taxon>Glomeromycetes</taxon>
        <taxon>Diversisporales</taxon>
        <taxon>Gigasporaceae</taxon>
        <taxon>Dentiscutata</taxon>
    </lineage>
</organism>
<proteinExistence type="predicted"/>
<protein>
    <submittedName>
        <fullName evidence="1">10597_t:CDS:1</fullName>
    </submittedName>
</protein>
<reference evidence="1" key="1">
    <citation type="submission" date="2021-06" db="EMBL/GenBank/DDBJ databases">
        <authorList>
            <person name="Kallberg Y."/>
            <person name="Tangrot J."/>
            <person name="Rosling A."/>
        </authorList>
    </citation>
    <scope>NUCLEOTIDE SEQUENCE</scope>
    <source>
        <strain evidence="1">IL203A</strain>
    </source>
</reference>